<comment type="caution">
    <text evidence="3">The sequence shown here is derived from an EMBL/GenBank/DDBJ whole genome shotgun (WGS) entry which is preliminary data.</text>
</comment>
<dbReference type="GO" id="GO:0005739">
    <property type="term" value="C:mitochondrion"/>
    <property type="evidence" value="ECO:0007669"/>
    <property type="project" value="TreeGrafter"/>
</dbReference>
<accession>A0AAV1IF70</accession>
<dbReference type="InterPro" id="IPR027989">
    <property type="entry name" value="DUF4461"/>
</dbReference>
<sequence>MLVGCSAPSGADALRPLAGLVLDKQGTDLAPCPRHLSTQEGTSEPPLLKRVLRELYKRVHPDLFHDVPHAREANEHSFKLLQDYLASGRKGGQMGQTAGLPYRFCFFLHQQEVLPSEQGPEAGAAEPHHGDLKKVELILPPPARPDAGAPEGALPRSTQKALGRLLAACGLSAEFSGGAEQDKPLNLRQFIPQAAELARQRQFSQRGPRHDISTMRTALRLGRQVTVGFAPSVSARGAAACAELVRQLAAALDKVQHLDLKGLRFMLGREYGVDLEGQLWLDVADKALFWSGYLTATDFTECHGRQATLKRIQLLEASVAAAVGVSMVYSSSALRAKPAYYRFLERMAAEAAEAGAAAEGAYQGVPLRVVEDQTDDGEETQKSFSTDTDFGFLSVPVSAPAMAVYQHIRMHGQEVRDVLARRRQEHDKAEDLRRALERRLRLRRLNKDPVLLQDRFCRACVRLLQRADVLMPLMEGLEICISEASVVAPDGAHINIAWDSDI</sequence>
<feature type="domain" description="DUF4460" evidence="1">
    <location>
        <begin position="46"/>
        <end position="110"/>
    </location>
</feature>
<gene>
    <name evidence="3" type="ORF">CVIRNUC_008301</name>
</gene>
<dbReference type="InterPro" id="IPR028031">
    <property type="entry name" value="DUF4460"/>
</dbReference>
<evidence type="ECO:0008006" key="5">
    <source>
        <dbReference type="Google" id="ProtNLM"/>
    </source>
</evidence>
<dbReference type="PANTHER" id="PTHR31596">
    <property type="entry name" value="T-CELL ACTIVATION INHIBITOR, MITOCHONDRIAL"/>
    <property type="match status" value="1"/>
</dbReference>
<keyword evidence="4" id="KW-1185">Reference proteome</keyword>
<evidence type="ECO:0000259" key="1">
    <source>
        <dbReference type="Pfam" id="PF14687"/>
    </source>
</evidence>
<proteinExistence type="predicted"/>
<dbReference type="AlphaFoldDB" id="A0AAV1IF70"/>
<dbReference type="EMBL" id="CAUYUE010000011">
    <property type="protein sequence ID" value="CAK0785095.1"/>
    <property type="molecule type" value="Genomic_DNA"/>
</dbReference>
<feature type="domain" description="DUF4461" evidence="2">
    <location>
        <begin position="186"/>
        <end position="499"/>
    </location>
</feature>
<dbReference type="PANTHER" id="PTHR31596:SF1">
    <property type="entry name" value="T-CELL ACTIVATION INHIBITOR, MITOCHONDRIAL"/>
    <property type="match status" value="1"/>
</dbReference>
<dbReference type="Pfam" id="PF14688">
    <property type="entry name" value="DUF4461"/>
    <property type="match status" value="1"/>
</dbReference>
<protein>
    <recommendedName>
        <fullName evidence="5">DUF4460 domain-containing protein</fullName>
    </recommendedName>
</protein>
<evidence type="ECO:0000313" key="4">
    <source>
        <dbReference type="Proteomes" id="UP001314263"/>
    </source>
</evidence>
<dbReference type="InterPro" id="IPR027986">
    <property type="entry name" value="TCAIM"/>
</dbReference>
<reference evidence="3 4" key="1">
    <citation type="submission" date="2023-10" db="EMBL/GenBank/DDBJ databases">
        <authorList>
            <person name="Maclean D."/>
            <person name="Macfadyen A."/>
        </authorList>
    </citation>
    <scope>NUCLEOTIDE SEQUENCE [LARGE SCALE GENOMIC DNA]</scope>
</reference>
<dbReference type="Pfam" id="PF14687">
    <property type="entry name" value="DUF4460"/>
    <property type="match status" value="1"/>
</dbReference>
<organism evidence="3 4">
    <name type="scientific">Coccomyxa viridis</name>
    <dbReference type="NCBI Taxonomy" id="1274662"/>
    <lineage>
        <taxon>Eukaryota</taxon>
        <taxon>Viridiplantae</taxon>
        <taxon>Chlorophyta</taxon>
        <taxon>core chlorophytes</taxon>
        <taxon>Trebouxiophyceae</taxon>
        <taxon>Trebouxiophyceae incertae sedis</taxon>
        <taxon>Coccomyxaceae</taxon>
        <taxon>Coccomyxa</taxon>
    </lineage>
</organism>
<evidence type="ECO:0000259" key="2">
    <source>
        <dbReference type="Pfam" id="PF14688"/>
    </source>
</evidence>
<dbReference type="Proteomes" id="UP001314263">
    <property type="component" value="Unassembled WGS sequence"/>
</dbReference>
<evidence type="ECO:0000313" key="3">
    <source>
        <dbReference type="EMBL" id="CAK0785095.1"/>
    </source>
</evidence>
<name>A0AAV1IF70_9CHLO</name>